<dbReference type="InterPro" id="IPR008979">
    <property type="entry name" value="Galactose-bd-like_sf"/>
</dbReference>
<dbReference type="PANTHER" id="PTHR45713:SF6">
    <property type="entry name" value="F5_8 TYPE C DOMAIN-CONTAINING PROTEIN"/>
    <property type="match status" value="1"/>
</dbReference>
<feature type="compositionally biased region" description="Low complexity" evidence="8">
    <location>
        <begin position="680"/>
        <end position="705"/>
    </location>
</feature>
<evidence type="ECO:0000259" key="10">
    <source>
        <dbReference type="SMART" id="SM00607"/>
    </source>
</evidence>
<dbReference type="Pfam" id="PF22633">
    <property type="entry name" value="F5_F8_type_C_2"/>
    <property type="match status" value="2"/>
</dbReference>
<evidence type="ECO:0000256" key="7">
    <source>
        <dbReference type="ARBA" id="ARBA00023157"/>
    </source>
</evidence>
<evidence type="ECO:0000256" key="9">
    <source>
        <dbReference type="SAM" id="SignalP"/>
    </source>
</evidence>
<evidence type="ECO:0000256" key="6">
    <source>
        <dbReference type="ARBA" id="ARBA00022837"/>
    </source>
</evidence>
<keyword evidence="9" id="KW-0732">Signal</keyword>
<dbReference type="InterPro" id="IPR051941">
    <property type="entry name" value="BG_Antigen-Binding_Lectin"/>
</dbReference>
<evidence type="ECO:0000256" key="3">
    <source>
        <dbReference type="ARBA" id="ARBA00011233"/>
    </source>
</evidence>
<reference evidence="11 12" key="1">
    <citation type="journal article" date="2021" name="Sci. Rep.">
        <title>The genome of the diatom Chaetoceros tenuissimus carries an ancient integrated fragment of an extant virus.</title>
        <authorList>
            <person name="Hongo Y."/>
            <person name="Kimura K."/>
            <person name="Takaki Y."/>
            <person name="Yoshida Y."/>
            <person name="Baba S."/>
            <person name="Kobayashi G."/>
            <person name="Nagasaki K."/>
            <person name="Hano T."/>
            <person name="Tomaru Y."/>
        </authorList>
    </citation>
    <scope>NUCLEOTIDE SEQUENCE [LARGE SCALE GENOMIC DNA]</scope>
    <source>
        <strain evidence="11 12">NIES-3715</strain>
    </source>
</reference>
<evidence type="ECO:0000256" key="4">
    <source>
        <dbReference type="ARBA" id="ARBA00022723"/>
    </source>
</evidence>
<dbReference type="GO" id="GO:0010185">
    <property type="term" value="P:regulation of cellular defense response"/>
    <property type="evidence" value="ECO:0007669"/>
    <property type="project" value="UniProtKB-ARBA"/>
</dbReference>
<dbReference type="InterPro" id="IPR006585">
    <property type="entry name" value="FTP1"/>
</dbReference>
<evidence type="ECO:0000256" key="5">
    <source>
        <dbReference type="ARBA" id="ARBA00022734"/>
    </source>
</evidence>
<dbReference type="EMBL" id="BLLK01000062">
    <property type="protein sequence ID" value="GFH58808.1"/>
    <property type="molecule type" value="Genomic_DNA"/>
</dbReference>
<evidence type="ECO:0000256" key="1">
    <source>
        <dbReference type="ARBA" id="ARBA00002219"/>
    </source>
</evidence>
<dbReference type="GO" id="GO:0042806">
    <property type="term" value="F:fucose binding"/>
    <property type="evidence" value="ECO:0007669"/>
    <property type="project" value="UniProtKB-ARBA"/>
</dbReference>
<feature type="signal peptide" evidence="9">
    <location>
        <begin position="1"/>
        <end position="21"/>
    </location>
</feature>
<dbReference type="GO" id="GO:0001868">
    <property type="term" value="P:regulation of complement activation, lectin pathway"/>
    <property type="evidence" value="ECO:0007669"/>
    <property type="project" value="UniProtKB-ARBA"/>
</dbReference>
<dbReference type="Gene3D" id="2.60.120.260">
    <property type="entry name" value="Galactose-binding domain-like"/>
    <property type="match status" value="2"/>
</dbReference>
<keyword evidence="6" id="KW-0106">Calcium</keyword>
<protein>
    <submittedName>
        <fullName evidence="11">F5/8 type C domain protein</fullName>
    </submittedName>
</protein>
<comment type="subunit">
    <text evidence="3">Homotrimer.</text>
</comment>
<organism evidence="11 12">
    <name type="scientific">Chaetoceros tenuissimus</name>
    <dbReference type="NCBI Taxonomy" id="426638"/>
    <lineage>
        <taxon>Eukaryota</taxon>
        <taxon>Sar</taxon>
        <taxon>Stramenopiles</taxon>
        <taxon>Ochrophyta</taxon>
        <taxon>Bacillariophyta</taxon>
        <taxon>Coscinodiscophyceae</taxon>
        <taxon>Chaetocerotophycidae</taxon>
        <taxon>Chaetocerotales</taxon>
        <taxon>Chaetocerotaceae</taxon>
        <taxon>Chaetoceros</taxon>
    </lineage>
</organism>
<sequence>MKNFSLFILGCALARVLNVDAQKFDGESCGNNNECRGGICTNGTCRRALNLQYVDNIDNSNSGQKFIVSPQVLSQVTGGCFVEGNKLTLLGNVRTTYSLDIPKRTLDGLQYTFDKFTHLKFNIIDDSSATTGVCLYENNWNTAENVHCLLIGTGSLPDVQGKENANIEKGSIEQLGGTRTNWARGKDATQSSTFTSGEASNAVDGDRTAVFNFQNAEENSVTSTDTQIDAWWQVDMGQDYLIQEVAIYKRLDGYSGRLLNFNLEIKNAAGQTVFQKTFDDTTEGKVLTYKVKDYIGVDYVMGKILRISLNGDIARILSLAEVEVYGNSFSFDSPFGDLFGIPPTNINKIAFVQNAGAAIESELSSFQIVTNPTEAIESIAWVQKNDVEDVNVQGSATVTRSENGEYIGLRDPVDSNRMIFYNRGNILSYDDPFEGVAIAIADNGLAICCFEHSTNSIVRVLKVGSVITEKDVKVGTPGFGRGLSITPDATMMAVGDPVLEKVSIYKLTTDGKIETSNNDIGPPAMFKDSDFGYRVGLSTSGKTLAIAAPTYSDGIADIGAIIVYRQNPNDPSKWDQISEYIYGSQNSLKLGLGGVGVDDFKGQLDANDTAGDRVSFKYVITCQDRYATARFKDNNAFNPICECGENRKSSNEWGGKSLQTETDTCIPCEDPEGTGDCKQSADGPTATPTSAAPTASPTVDSAAPSFTPTFITASPSEAPSWAPDSLYDGDFCRGNNECKSGSCTASDPQRPEVTTCAALTFQFISEKSTEEGQVEPTTINASITSRDTPILGGIVGATNSLRLFDKVDEVFRIDPTILMGRNTRLSLTIRNESNSQGVKICFYQKINSISEDDQTCEVVTSDKMPVNGAQGLVLFSTAGRQFFGGRTVYATAMRIIQSSGRATVTSILVENDTSGYFCEGECCDLNAIPNENASQCNCKEGFISSISGGITQERSGYCESCYVTDLSCGLDGSECTSDGDCWTQQCDNDQKCRSQNLEIKNGLKGTATESAILHKTERSSTAKGGVLVDDANPDEIQIIGSTVSVFKLPSVTEFKRDSQIKLGFERIVDASYGTLTGTDFDSTFEVCLSEKENGDEDRLALLMAGGNFEKRCKTLTADIPKDSANIMTINFGSEVFQSTTVNVEYITFKQTVSDFNELMRTVEIKVWAIEFTENPALAPNPVDNNGNCRDPNATPSGGECKCKHGYVSSNGGLILDNYSECVEVLSPQRYGFDQCELSRQCLQGNCIVDPEDNSKKYCDTGLTDKISVKDGSNQINLQRYGSTVYQTSFLEGHSGFLVEDDRIRLFGSFEIVFKLATPIEMNRLSLFKFRSSFSNEVGSVKICVYFSEDVIARGCESACRDIEEFRGQNFGTNEINVDSLIAFQATPVFAIGFKHFTPNPEFGLFYTELWDFETVTGTEQEALKDGKCTDKNARLIGKKVPSGAAREYRCMCTDGYFSSRGGNTKVLEGTDTCTECLNVDNCLVPSAEAGEATDGSCAQDLGFNARLNGVLSNPIGMKGHLVGGLWGDSTLLQGSGGGEVQDNIESIAFYGNTARAYELDTEYTVDEFSRLIGEVTTVSLDGFFAICTSDQFDFRAANYTLCYKLKDDDTESSSPNYDENRIEVLDYNLALNKEALLSETLADHNSWYAVDGLTEMDEKSMAKSIMSENPYWEVNLEKEYLLKSIHVYFTKNTQDDRFKDYTVEIMNGNGNIVFFTSDAGAPLTQSTGNQKDYTEIRMPEGISIRGSRVRITLLGPRRTMALREVEIYEEEKTTATKIVDLPLGRPLYRMKEKGGFEGNIIMKYVIFIQNAIDIRKAVTHVHNMQFVYGDIEGATTPPTASPPTTSTGAPSPEGDGTDAPSISLQPTITATTDTN</sequence>
<keyword evidence="5" id="KW-0430">Lectin</keyword>
<feature type="region of interest" description="Disordered" evidence="8">
    <location>
        <begin position="676"/>
        <end position="708"/>
    </location>
</feature>
<feature type="compositionally biased region" description="Polar residues" evidence="8">
    <location>
        <begin position="1860"/>
        <end position="1875"/>
    </location>
</feature>
<comment type="function">
    <text evidence="1">Acts as a defensive agent. Recognizes blood group fucosylated oligosaccharides including A, B, H and Lewis B-type antigens. Does not recognize Lewis A antigen and has low affinity for monovalent haptens.</text>
</comment>
<gene>
    <name evidence="11" type="ORF">CTEN210_15284</name>
</gene>
<comment type="caution">
    <text evidence="11">The sequence shown here is derived from an EMBL/GenBank/DDBJ whole genome shotgun (WGS) entry which is preliminary data.</text>
</comment>
<keyword evidence="12" id="KW-1185">Reference proteome</keyword>
<comment type="similarity">
    <text evidence="2">Belongs to the fucolectin family.</text>
</comment>
<keyword evidence="7" id="KW-1015">Disulfide bond</keyword>
<dbReference type="SMART" id="SM00607">
    <property type="entry name" value="FTP"/>
    <property type="match status" value="1"/>
</dbReference>
<feature type="chain" id="PRO_5042102501" evidence="9">
    <location>
        <begin position="22"/>
        <end position="1875"/>
    </location>
</feature>
<accession>A0AAD3D6M6</accession>
<evidence type="ECO:0000256" key="8">
    <source>
        <dbReference type="SAM" id="MobiDB-lite"/>
    </source>
</evidence>
<dbReference type="PANTHER" id="PTHR45713">
    <property type="entry name" value="FTP DOMAIN-CONTAINING PROTEIN"/>
    <property type="match status" value="1"/>
</dbReference>
<name>A0AAD3D6M6_9STRA</name>
<evidence type="ECO:0000313" key="11">
    <source>
        <dbReference type="EMBL" id="GFH58808.1"/>
    </source>
</evidence>
<feature type="compositionally biased region" description="Low complexity" evidence="8">
    <location>
        <begin position="1833"/>
        <end position="1852"/>
    </location>
</feature>
<feature type="domain" description="Fucolectin tachylectin-4 pentraxin-1" evidence="10">
    <location>
        <begin position="179"/>
        <end position="332"/>
    </location>
</feature>
<keyword evidence="4" id="KW-0479">Metal-binding</keyword>
<dbReference type="Proteomes" id="UP001054902">
    <property type="component" value="Unassembled WGS sequence"/>
</dbReference>
<dbReference type="GO" id="GO:0046872">
    <property type="term" value="F:metal ion binding"/>
    <property type="evidence" value="ECO:0007669"/>
    <property type="project" value="UniProtKB-KW"/>
</dbReference>
<evidence type="ECO:0000313" key="12">
    <source>
        <dbReference type="Proteomes" id="UP001054902"/>
    </source>
</evidence>
<feature type="region of interest" description="Disordered" evidence="8">
    <location>
        <begin position="1832"/>
        <end position="1875"/>
    </location>
</feature>
<proteinExistence type="inferred from homology"/>
<dbReference type="SUPFAM" id="SSF49785">
    <property type="entry name" value="Galactose-binding domain-like"/>
    <property type="match status" value="2"/>
</dbReference>
<evidence type="ECO:0000256" key="2">
    <source>
        <dbReference type="ARBA" id="ARBA00010147"/>
    </source>
</evidence>